<sequence length="146" mass="16864">MNVIPAPKRQLKVSEGSSDSEVLHNVISYSITPEKLKEYVESVELNNVVTNTVMIFNDKTFETDSCILRYDGWWLFWHEKDGELSLWDWEADLASLIASFDDATDSELLNSGWIFHDEDDYLEGLEPLLIEFSNKQRALESKQITN</sequence>
<gene>
    <name evidence="1" type="ORF">QX249_11180</name>
</gene>
<organism evidence="1 2">
    <name type="scientific">Vibrio parahaemolyticus</name>
    <dbReference type="NCBI Taxonomy" id="670"/>
    <lineage>
        <taxon>Bacteria</taxon>
        <taxon>Pseudomonadati</taxon>
        <taxon>Pseudomonadota</taxon>
        <taxon>Gammaproteobacteria</taxon>
        <taxon>Vibrionales</taxon>
        <taxon>Vibrionaceae</taxon>
        <taxon>Vibrio</taxon>
    </lineage>
</organism>
<dbReference type="AlphaFoldDB" id="A0AAW8Q090"/>
<evidence type="ECO:0000313" key="1">
    <source>
        <dbReference type="EMBL" id="MDS1821226.1"/>
    </source>
</evidence>
<comment type="caution">
    <text evidence="1">The sequence shown here is derived from an EMBL/GenBank/DDBJ whole genome shotgun (WGS) entry which is preliminary data.</text>
</comment>
<dbReference type="Proteomes" id="UP001253193">
    <property type="component" value="Unassembled WGS sequence"/>
</dbReference>
<dbReference type="RefSeq" id="WP_311020097.1">
    <property type="nucleotide sequence ID" value="NZ_JAUHGG010000003.1"/>
</dbReference>
<proteinExistence type="predicted"/>
<name>A0AAW8Q090_VIBPH</name>
<dbReference type="EMBL" id="JAUHGG010000003">
    <property type="protein sequence ID" value="MDS1821226.1"/>
    <property type="molecule type" value="Genomic_DNA"/>
</dbReference>
<reference evidence="1" key="1">
    <citation type="submission" date="2023-06" db="EMBL/GenBank/DDBJ databases">
        <title>Genomic Diversity of Vibrio spp. and Metagenomic Analysis of Pathogens in Florida Gulf Coastal Waters Following Hurricane Ian.</title>
        <authorList>
            <person name="Brumfield K.D."/>
        </authorList>
    </citation>
    <scope>NUCLEOTIDE SEQUENCE</scope>
    <source>
        <strain evidence="1">WBS2B-138</strain>
    </source>
</reference>
<evidence type="ECO:0000313" key="2">
    <source>
        <dbReference type="Proteomes" id="UP001253193"/>
    </source>
</evidence>
<protein>
    <submittedName>
        <fullName evidence="1">Uncharacterized protein</fullName>
    </submittedName>
</protein>
<accession>A0AAW8Q090</accession>